<name>A0A3N0XG73_ANAGA</name>
<organism evidence="1 2">
    <name type="scientific">Anabarilius grahami</name>
    <name type="common">Kanglang fish</name>
    <name type="synonym">Barilius grahami</name>
    <dbReference type="NCBI Taxonomy" id="495550"/>
    <lineage>
        <taxon>Eukaryota</taxon>
        <taxon>Metazoa</taxon>
        <taxon>Chordata</taxon>
        <taxon>Craniata</taxon>
        <taxon>Vertebrata</taxon>
        <taxon>Euteleostomi</taxon>
        <taxon>Actinopterygii</taxon>
        <taxon>Neopterygii</taxon>
        <taxon>Teleostei</taxon>
        <taxon>Ostariophysi</taxon>
        <taxon>Cypriniformes</taxon>
        <taxon>Xenocyprididae</taxon>
        <taxon>Xenocypridinae</taxon>
        <taxon>Xenocypridinae incertae sedis</taxon>
        <taxon>Anabarilius</taxon>
    </lineage>
</organism>
<gene>
    <name evidence="1" type="ORF">DPX16_12456</name>
</gene>
<comment type="caution">
    <text evidence="1">The sequence shown here is derived from an EMBL/GenBank/DDBJ whole genome shotgun (WGS) entry which is preliminary data.</text>
</comment>
<dbReference type="AlphaFoldDB" id="A0A3N0XG73"/>
<accession>A0A3N0XG73</accession>
<protein>
    <submittedName>
        <fullName evidence="1">Uncharacterized protein</fullName>
    </submittedName>
</protein>
<sequence length="195" mass="21818">MPSPIPPRRLPASSAASLEDFYVCLRKQRYMFWYACRHGGGEGFMGRKLTAVTKIGYPLTLMQLIKINYGMWVCSVCIAELNWSHGGSVCCFAVVERAENEGGQGGQGQFVTNGPGREIYHMVRTSNGLTVVAKSRKDSLASTDLQYGAVGKEKKETLPNKLHKWLKTANEKERLYRSLMISRLMGTIPLVIQRK</sequence>
<dbReference type="EMBL" id="RJVU01075544">
    <property type="protein sequence ID" value="ROI16338.1"/>
    <property type="molecule type" value="Genomic_DNA"/>
</dbReference>
<evidence type="ECO:0000313" key="1">
    <source>
        <dbReference type="EMBL" id="ROI16338.1"/>
    </source>
</evidence>
<proteinExistence type="predicted"/>
<dbReference type="Proteomes" id="UP000281406">
    <property type="component" value="Unassembled WGS sequence"/>
</dbReference>
<keyword evidence="2" id="KW-1185">Reference proteome</keyword>
<evidence type="ECO:0000313" key="2">
    <source>
        <dbReference type="Proteomes" id="UP000281406"/>
    </source>
</evidence>
<reference evidence="1 2" key="1">
    <citation type="submission" date="2018-10" db="EMBL/GenBank/DDBJ databases">
        <title>Genome assembly for a Yunnan-Guizhou Plateau 3E fish, Anabarilius grahami (Regan), and its evolutionary and genetic applications.</title>
        <authorList>
            <person name="Jiang W."/>
        </authorList>
    </citation>
    <scope>NUCLEOTIDE SEQUENCE [LARGE SCALE GENOMIC DNA]</scope>
    <source>
        <strain evidence="1">AG-KIZ</strain>
        <tissue evidence="1">Muscle</tissue>
    </source>
</reference>